<dbReference type="GO" id="GO:0017000">
    <property type="term" value="P:antibiotic biosynthetic process"/>
    <property type="evidence" value="ECO:0007669"/>
    <property type="project" value="UniProtKB-ARBA"/>
</dbReference>
<dbReference type="PANTHER" id="PTHR47668">
    <property type="entry name" value="DIENELACTONE HYDROLASE FAMILY PROTEIN (AFU_ORTHOLOGUE AFUA_6G01940)"/>
    <property type="match status" value="1"/>
</dbReference>
<evidence type="ECO:0000313" key="3">
    <source>
        <dbReference type="Proteomes" id="UP000030686"/>
    </source>
</evidence>
<keyword evidence="3" id="KW-1185">Reference proteome</keyword>
<evidence type="ECO:0000313" key="2">
    <source>
        <dbReference type="EMBL" id="CDM28450.1"/>
    </source>
</evidence>
<dbReference type="STRING" id="1365484.W6PWX1"/>
<dbReference type="GO" id="GO:0072330">
    <property type="term" value="P:monocarboxylic acid biosynthetic process"/>
    <property type="evidence" value="ECO:0007669"/>
    <property type="project" value="UniProtKB-ARBA"/>
</dbReference>
<dbReference type="Gene3D" id="3.40.50.1820">
    <property type="entry name" value="alpha/beta hydrolase"/>
    <property type="match status" value="1"/>
</dbReference>
<sequence length="203" mass="22882">MLVYDIFGLYPQTIQGASILAQKLECLVIIPDFFRGKAASMDWVAMDTEEKRNNMMTFFGENASPEKNLSTLLDIMKQSEDLYPQVKSWGVLGLCWGGKLAALASGGRSYFKVSGQAHPSLLDIADAKATNIPHICLSSPEEQADVLKEYEQAMRANVDVEFELYETMFHGWMGSRANMENEQNSKEFTRGYEQIADFFNVHL</sequence>
<feature type="domain" description="Dienelactone hydrolase" evidence="1">
    <location>
        <begin position="4"/>
        <end position="201"/>
    </location>
</feature>
<dbReference type="EMBL" id="HG792015">
    <property type="protein sequence ID" value="CDM28450.1"/>
    <property type="molecule type" value="Genomic_DNA"/>
</dbReference>
<dbReference type="OMA" id="YDIFGIW"/>
<keyword evidence="2" id="KW-0378">Hydrolase</keyword>
<dbReference type="Pfam" id="PF01738">
    <property type="entry name" value="DLH"/>
    <property type="match status" value="1"/>
</dbReference>
<dbReference type="PANTHER" id="PTHR47668:SF1">
    <property type="entry name" value="DIENELACTONE HYDROLASE DOMAIN-CONTAINING PROTEIN-RELATED"/>
    <property type="match status" value="1"/>
</dbReference>
<dbReference type="InterPro" id="IPR002925">
    <property type="entry name" value="Dienelactn_hydro"/>
</dbReference>
<reference evidence="2" key="1">
    <citation type="journal article" date="2014" name="Nat. Commun.">
        <title>Multiple recent horizontal transfers of a large genomic region in cheese making fungi.</title>
        <authorList>
            <person name="Cheeseman K."/>
            <person name="Ropars J."/>
            <person name="Renault P."/>
            <person name="Dupont J."/>
            <person name="Gouzy J."/>
            <person name="Branca A."/>
            <person name="Abraham A.L."/>
            <person name="Ceppi M."/>
            <person name="Conseiller E."/>
            <person name="Debuchy R."/>
            <person name="Malagnac F."/>
            <person name="Goarin A."/>
            <person name="Silar P."/>
            <person name="Lacoste S."/>
            <person name="Sallet E."/>
            <person name="Bensimon A."/>
            <person name="Giraud T."/>
            <person name="Brygoo Y."/>
        </authorList>
    </citation>
    <scope>NUCLEOTIDE SEQUENCE [LARGE SCALE GENOMIC DNA]</scope>
    <source>
        <strain evidence="2">FM164</strain>
    </source>
</reference>
<name>W6PWX1_PENRF</name>
<dbReference type="AlphaFoldDB" id="W6PWX1"/>
<dbReference type="SUPFAM" id="SSF53474">
    <property type="entry name" value="alpha/beta-Hydrolases"/>
    <property type="match status" value="1"/>
</dbReference>
<dbReference type="InterPro" id="IPR029058">
    <property type="entry name" value="AB_hydrolase_fold"/>
</dbReference>
<accession>W6PWX1</accession>
<dbReference type="GO" id="GO:0016787">
    <property type="term" value="F:hydrolase activity"/>
    <property type="evidence" value="ECO:0007669"/>
    <property type="project" value="UniProtKB-KW"/>
</dbReference>
<protein>
    <submittedName>
        <fullName evidence="2">Dienelactone hydrolase</fullName>
    </submittedName>
</protein>
<dbReference type="Proteomes" id="UP000030686">
    <property type="component" value="Unassembled WGS sequence"/>
</dbReference>
<dbReference type="OrthoDB" id="2147163at2759"/>
<organism evidence="2 3">
    <name type="scientific">Penicillium roqueforti (strain FM164)</name>
    <dbReference type="NCBI Taxonomy" id="1365484"/>
    <lineage>
        <taxon>Eukaryota</taxon>
        <taxon>Fungi</taxon>
        <taxon>Dikarya</taxon>
        <taxon>Ascomycota</taxon>
        <taxon>Pezizomycotina</taxon>
        <taxon>Eurotiomycetes</taxon>
        <taxon>Eurotiomycetidae</taxon>
        <taxon>Eurotiales</taxon>
        <taxon>Aspergillaceae</taxon>
        <taxon>Penicillium</taxon>
    </lineage>
</organism>
<evidence type="ECO:0000259" key="1">
    <source>
        <dbReference type="Pfam" id="PF01738"/>
    </source>
</evidence>
<proteinExistence type="predicted"/>
<gene>
    <name evidence="2" type="ORF">PROQFM164_S01g002261</name>
</gene>